<dbReference type="GO" id="GO:0046983">
    <property type="term" value="F:protein dimerization activity"/>
    <property type="evidence" value="ECO:0007669"/>
    <property type="project" value="InterPro"/>
</dbReference>
<evidence type="ECO:0000256" key="5">
    <source>
        <dbReference type="ARBA" id="ARBA00023242"/>
    </source>
</evidence>
<dbReference type="SUPFAM" id="SSF53098">
    <property type="entry name" value="Ribonuclease H-like"/>
    <property type="match status" value="1"/>
</dbReference>
<dbReference type="PANTHER" id="PTHR46481">
    <property type="entry name" value="ZINC FINGER BED DOMAIN-CONTAINING PROTEIN 4"/>
    <property type="match status" value="1"/>
</dbReference>
<reference evidence="7 8" key="1">
    <citation type="journal article" date="2019" name="Appl. Microbiol. Biotechnol.">
        <title>Genome sequence of Isaria javanica and comparative genome analysis insights into family S53 peptidase evolution in fungal entomopathogens.</title>
        <authorList>
            <person name="Lin R."/>
            <person name="Zhang X."/>
            <person name="Xin B."/>
            <person name="Zou M."/>
            <person name="Gao Y."/>
            <person name="Qin F."/>
            <person name="Hu Q."/>
            <person name="Xie B."/>
            <person name="Cheng X."/>
        </authorList>
    </citation>
    <scope>NUCLEOTIDE SEQUENCE [LARGE SCALE GENOMIC DNA]</scope>
    <source>
        <strain evidence="7 8">IJ1G</strain>
    </source>
</reference>
<dbReference type="InterPro" id="IPR008906">
    <property type="entry name" value="HATC_C_dom"/>
</dbReference>
<keyword evidence="3" id="KW-0863">Zinc-finger</keyword>
<keyword evidence="4" id="KW-0862">Zinc</keyword>
<dbReference type="PANTHER" id="PTHR46481:SF10">
    <property type="entry name" value="ZINC FINGER BED DOMAIN-CONTAINING PROTEIN 39"/>
    <property type="match status" value="1"/>
</dbReference>
<comment type="caution">
    <text evidence="7">The sequence shown here is derived from an EMBL/GenBank/DDBJ whole genome shotgun (WGS) entry which is preliminary data.</text>
</comment>
<feature type="domain" description="HAT C-terminal dimerisation" evidence="6">
    <location>
        <begin position="721"/>
        <end position="799"/>
    </location>
</feature>
<name>A0A545UKY7_9HYPO</name>
<dbReference type="InterPro" id="IPR012337">
    <property type="entry name" value="RNaseH-like_sf"/>
</dbReference>
<dbReference type="AlphaFoldDB" id="A0A545UKY7"/>
<dbReference type="GO" id="GO:0008270">
    <property type="term" value="F:zinc ion binding"/>
    <property type="evidence" value="ECO:0007669"/>
    <property type="project" value="UniProtKB-KW"/>
</dbReference>
<dbReference type="InterPro" id="IPR052035">
    <property type="entry name" value="ZnF_BED_domain_contain"/>
</dbReference>
<dbReference type="EMBL" id="SPUK01000035">
    <property type="protein sequence ID" value="TQV90125.1"/>
    <property type="molecule type" value="Genomic_DNA"/>
</dbReference>
<gene>
    <name evidence="7" type="ORF">IF1G_11203</name>
</gene>
<evidence type="ECO:0000256" key="1">
    <source>
        <dbReference type="ARBA" id="ARBA00004123"/>
    </source>
</evidence>
<evidence type="ECO:0000313" key="8">
    <source>
        <dbReference type="Proteomes" id="UP000315783"/>
    </source>
</evidence>
<dbReference type="GO" id="GO:0005634">
    <property type="term" value="C:nucleus"/>
    <property type="evidence" value="ECO:0007669"/>
    <property type="project" value="UniProtKB-SubCell"/>
</dbReference>
<accession>A0A545UKY7</accession>
<evidence type="ECO:0000259" key="6">
    <source>
        <dbReference type="Pfam" id="PF05699"/>
    </source>
</evidence>
<organism evidence="7 8">
    <name type="scientific">Cordyceps javanica</name>
    <dbReference type="NCBI Taxonomy" id="43265"/>
    <lineage>
        <taxon>Eukaryota</taxon>
        <taxon>Fungi</taxon>
        <taxon>Dikarya</taxon>
        <taxon>Ascomycota</taxon>
        <taxon>Pezizomycotina</taxon>
        <taxon>Sordariomycetes</taxon>
        <taxon>Hypocreomycetidae</taxon>
        <taxon>Hypocreales</taxon>
        <taxon>Cordycipitaceae</taxon>
        <taxon>Cordyceps</taxon>
    </lineage>
</organism>
<keyword evidence="8" id="KW-1185">Reference proteome</keyword>
<evidence type="ECO:0000256" key="3">
    <source>
        <dbReference type="ARBA" id="ARBA00022771"/>
    </source>
</evidence>
<evidence type="ECO:0000256" key="2">
    <source>
        <dbReference type="ARBA" id="ARBA00022723"/>
    </source>
</evidence>
<keyword evidence="2" id="KW-0479">Metal-binding</keyword>
<dbReference type="STRING" id="43265.A0A545UKY7"/>
<proteinExistence type="predicted"/>
<evidence type="ECO:0000313" key="7">
    <source>
        <dbReference type="EMBL" id="TQV90125.1"/>
    </source>
</evidence>
<evidence type="ECO:0000256" key="4">
    <source>
        <dbReference type="ARBA" id="ARBA00022833"/>
    </source>
</evidence>
<dbReference type="Pfam" id="PF05699">
    <property type="entry name" value="Dimer_Tnp_hAT"/>
    <property type="match status" value="1"/>
</dbReference>
<keyword evidence="5" id="KW-0539">Nucleus</keyword>
<protein>
    <submittedName>
        <fullName evidence="7">Transposase-like protein</fullName>
    </submittedName>
</protein>
<dbReference type="Proteomes" id="UP000315783">
    <property type="component" value="Unassembled WGS sequence"/>
</dbReference>
<sequence>MDTSLVSSAFSLMKTSRNLSSQFESGSVATVPDNATIGDLPLAVWRNRRYVLEESLSRKGSKGRKSWIKLHGLFVVELDANDKPLNAHWVCRLCDIKGQAVFFAASATTSAADHLRKVFEGSPVADSDPSTDESDRAKRPRLHYSAVPKARINIVRELSVGLIVDADLPFSVFTNPYFEQLVWQLDPQIASQVPWSRQSMSRHLNDVYHDKKCVVEQELSHALTEIHLGFDLWTSPNRYAIMAVTAHFLDRQGCHQMRLLALRRQLGCHSGENLACTLLEVVREWGLEDRVGVVVSDNAATNDTCLQNFYPNLDSSMKAADVRARRMRCYGHVLNLVARAFLYGEDYEAFEAESQVLDLLSRQEEELRHWRKKGPVGKLHNIVKFVRSSPQRSELFKRVARENDETQGFQLAFESTAELEVMMDNNTRWNSTYLMISRALVKQNDLRAFLVHPEVEGSLPQEDILSADDWRLLGEVKHILEPFYLQTMRTQGWGRGDGNGRLWEVLTGVEYLLEHLEDWKLFYNDVTDDTIRDSIEQVDETAQERPSRTRQRPARFNDCEVDLPSQRPQERVMPEHVSGTYTRPGRPAGVSAVADIGDDHRRYLRLCIMNAWQKLNEYYTKLGDSPLFAASIILHPGLGIRYLEINWATEEQLVWVRDAKTGLSRYIDKWYRPSVLQGSCEASTRGPAPMQSVAPDKPHEASDFRQWVMSRTSRATAAGSELDRYMRLESQETNDPVRWWMAHQESFPVLSKLALDVFAIPAMATDCERSFSLAKLSLTSQRLSMSSTTLEALQCLKNWTRHGAVKLGSARLGRGDRRALERNGHDDDPIIFALQQPNVMLNKCCQQWQRTAPLPQKEAKPMTNCNSIVVDGEDEFTDAFDAFDPETEIRKIIAKQKERMTVRADMLHTFERPTPPAQETLTTTMPTAIAIDSSRSLLHH</sequence>
<comment type="subcellular location">
    <subcellularLocation>
        <location evidence="1">Nucleus</location>
    </subcellularLocation>
</comment>